<dbReference type="Gene3D" id="3.60.21.10">
    <property type="match status" value="1"/>
</dbReference>
<dbReference type="InterPro" id="IPR051918">
    <property type="entry name" value="STPP_CPPED1"/>
</dbReference>
<name>A0A938WW11_9BACT</name>
<comment type="caution">
    <text evidence="5">The sequence shown here is derived from an EMBL/GenBank/DDBJ whole genome shotgun (WGS) entry which is preliminary data.</text>
</comment>
<feature type="chain" id="PRO_5037897359" evidence="1">
    <location>
        <begin position="22"/>
        <end position="478"/>
    </location>
</feature>
<proteinExistence type="predicted"/>
<dbReference type="Pfam" id="PF16371">
    <property type="entry name" value="MetallophosN"/>
    <property type="match status" value="1"/>
</dbReference>
<evidence type="ECO:0000256" key="1">
    <source>
        <dbReference type="SAM" id="SignalP"/>
    </source>
</evidence>
<dbReference type="Pfam" id="PF00149">
    <property type="entry name" value="Metallophos"/>
    <property type="match status" value="1"/>
</dbReference>
<keyword evidence="6" id="KW-1185">Reference proteome</keyword>
<dbReference type="RefSeq" id="WP_205106045.1">
    <property type="nucleotide sequence ID" value="NZ_JACJJG010000184.1"/>
</dbReference>
<protein>
    <submittedName>
        <fullName evidence="5">Calcineurin-like phosphoesterase C-terminal domain-containing protein</fullName>
    </submittedName>
</protein>
<evidence type="ECO:0000259" key="3">
    <source>
        <dbReference type="Pfam" id="PF16370"/>
    </source>
</evidence>
<dbReference type="GO" id="GO:0016787">
    <property type="term" value="F:hydrolase activity"/>
    <property type="evidence" value="ECO:0007669"/>
    <property type="project" value="InterPro"/>
</dbReference>
<gene>
    <name evidence="5" type="ORF">H6A34_14170</name>
</gene>
<dbReference type="InterPro" id="IPR032288">
    <property type="entry name" value="Metallophos_C"/>
</dbReference>
<evidence type="ECO:0000259" key="4">
    <source>
        <dbReference type="Pfam" id="PF16371"/>
    </source>
</evidence>
<dbReference type="InterPro" id="IPR029052">
    <property type="entry name" value="Metallo-depent_PP-like"/>
</dbReference>
<dbReference type="InterPro" id="IPR004843">
    <property type="entry name" value="Calcineurin-like_PHP"/>
</dbReference>
<accession>A0A938WW11</accession>
<keyword evidence="1" id="KW-0732">Signal</keyword>
<dbReference type="PANTHER" id="PTHR43143">
    <property type="entry name" value="METALLOPHOSPHOESTERASE, CALCINEURIN SUPERFAMILY"/>
    <property type="match status" value="1"/>
</dbReference>
<feature type="domain" description="Calcineurin-like phosphoesterase C-terminal" evidence="3">
    <location>
        <begin position="332"/>
        <end position="470"/>
    </location>
</feature>
<feature type="domain" description="Calcineurin-like phosphoesterase" evidence="2">
    <location>
        <begin position="123"/>
        <end position="320"/>
    </location>
</feature>
<reference evidence="5" key="1">
    <citation type="submission" date="2020-08" db="EMBL/GenBank/DDBJ databases">
        <authorList>
            <person name="Cejkova D."/>
            <person name="Kubasova T."/>
            <person name="Jahodarova E."/>
            <person name="Rychlik I."/>
        </authorList>
    </citation>
    <scope>NUCLEOTIDE SEQUENCE</scope>
    <source>
        <strain evidence="5">An824</strain>
    </source>
</reference>
<feature type="domain" description="Calcineurin-like phosphoesterase N-terminal" evidence="4">
    <location>
        <begin position="30"/>
        <end position="109"/>
    </location>
</feature>
<evidence type="ECO:0000313" key="5">
    <source>
        <dbReference type="EMBL" id="MBM6675005.1"/>
    </source>
</evidence>
<organism evidence="5 6">
    <name type="scientific">Marseilla massiliensis</name>
    <dbReference type="NCBI Taxonomy" id="1841864"/>
    <lineage>
        <taxon>Bacteria</taxon>
        <taxon>Pseudomonadati</taxon>
        <taxon>Bacteroidota</taxon>
        <taxon>Bacteroidia</taxon>
        <taxon>Bacteroidales</taxon>
        <taxon>Prevotellaceae</taxon>
        <taxon>Marseilla</taxon>
    </lineage>
</organism>
<evidence type="ECO:0000259" key="2">
    <source>
        <dbReference type="Pfam" id="PF00149"/>
    </source>
</evidence>
<dbReference type="PANTHER" id="PTHR43143:SF1">
    <property type="entry name" value="SERINE_THREONINE-PROTEIN PHOSPHATASE CPPED1"/>
    <property type="match status" value="1"/>
</dbReference>
<dbReference type="InterPro" id="IPR032285">
    <property type="entry name" value="Metallophos_N"/>
</dbReference>
<sequence length="478" mass="53784">MKAKVLFLLILCTMFMGGGVARQTVFNISGTVKDTYGKGIKGVVVNDGVSFTVTDADGRWALFTDTLVSKHISISTPADYELPASNGMAAGFYVPVSEAVSADGHDFTLKRRGKTADNFYYIAISDPQVRTQSDMNRWRNESLADIRRTIDSLGRSREVVGIALGDLVFDNMPLYKDYVKSVENTGMTMFQCIGNHDFDKRWQDLHNMRLGTPVYGEMVYNNNFGPTDYSFNIGKVHVVTMKNIDYAGNCKYMENITDGQLAWLEKDLSYVPKGSLVLLNMHAAGWNTVSGEGNIRSARQLERVLKDYRVHVFCGHTHYYQNVEVNANLYQHNIGAACGAWWAGGVNRCGAPNGYLVVDVKGDEIRWHYKSTGLPADRQMRVYGKGEFESQPDCIVANVWDYDNACKVEWYQDGKPMGAMERFTDTDQAFIIQEGKRKSGSETAHLFRCRPEGPCKEVKVVFTNRFGERYETVTRHTT</sequence>
<reference evidence="5" key="2">
    <citation type="journal article" date="2021" name="Sci. Rep.">
        <title>The distribution of antibiotic resistance genes in chicken gut microbiota commensals.</title>
        <authorList>
            <person name="Juricova H."/>
            <person name="Matiasovicova J."/>
            <person name="Kubasova T."/>
            <person name="Cejkova D."/>
            <person name="Rychlik I."/>
        </authorList>
    </citation>
    <scope>NUCLEOTIDE SEQUENCE</scope>
    <source>
        <strain evidence="5">An824</strain>
    </source>
</reference>
<dbReference type="AlphaFoldDB" id="A0A938WW11"/>
<feature type="signal peptide" evidence="1">
    <location>
        <begin position="1"/>
        <end position="21"/>
    </location>
</feature>
<evidence type="ECO:0000313" key="6">
    <source>
        <dbReference type="Proteomes" id="UP000706891"/>
    </source>
</evidence>
<dbReference type="Proteomes" id="UP000706891">
    <property type="component" value="Unassembled WGS sequence"/>
</dbReference>
<dbReference type="EMBL" id="JACJJG010000184">
    <property type="protein sequence ID" value="MBM6675005.1"/>
    <property type="molecule type" value="Genomic_DNA"/>
</dbReference>
<dbReference type="Pfam" id="PF16370">
    <property type="entry name" value="MetallophosC"/>
    <property type="match status" value="1"/>
</dbReference>
<dbReference type="SUPFAM" id="SSF56300">
    <property type="entry name" value="Metallo-dependent phosphatases"/>
    <property type="match status" value="1"/>
</dbReference>